<name>A0AAW0X9A5_CHEQU</name>
<evidence type="ECO:0000256" key="1">
    <source>
        <dbReference type="SAM" id="MobiDB-lite"/>
    </source>
</evidence>
<organism evidence="3 4">
    <name type="scientific">Cherax quadricarinatus</name>
    <name type="common">Australian red claw crayfish</name>
    <dbReference type="NCBI Taxonomy" id="27406"/>
    <lineage>
        <taxon>Eukaryota</taxon>
        <taxon>Metazoa</taxon>
        <taxon>Ecdysozoa</taxon>
        <taxon>Arthropoda</taxon>
        <taxon>Crustacea</taxon>
        <taxon>Multicrustacea</taxon>
        <taxon>Malacostraca</taxon>
        <taxon>Eumalacostraca</taxon>
        <taxon>Eucarida</taxon>
        <taxon>Decapoda</taxon>
        <taxon>Pleocyemata</taxon>
        <taxon>Astacidea</taxon>
        <taxon>Parastacoidea</taxon>
        <taxon>Parastacidae</taxon>
        <taxon>Cherax</taxon>
    </lineage>
</organism>
<protein>
    <recommendedName>
        <fullName evidence="2">DUF4614 domain-containing protein</fullName>
    </recommendedName>
</protein>
<feature type="compositionally biased region" description="Basic and acidic residues" evidence="1">
    <location>
        <begin position="506"/>
        <end position="517"/>
    </location>
</feature>
<gene>
    <name evidence="3" type="ORF">OTU49_002464</name>
</gene>
<feature type="domain" description="DUF4614" evidence="2">
    <location>
        <begin position="523"/>
        <end position="676"/>
    </location>
</feature>
<reference evidence="3 4" key="1">
    <citation type="journal article" date="2024" name="BMC Genomics">
        <title>Genome assembly of redclaw crayfish (Cherax quadricarinatus) provides insights into its immune adaptation and hypoxia tolerance.</title>
        <authorList>
            <person name="Liu Z."/>
            <person name="Zheng J."/>
            <person name="Li H."/>
            <person name="Fang K."/>
            <person name="Wang S."/>
            <person name="He J."/>
            <person name="Zhou D."/>
            <person name="Weng S."/>
            <person name="Chi M."/>
            <person name="Gu Z."/>
            <person name="He J."/>
            <person name="Li F."/>
            <person name="Wang M."/>
        </authorList>
    </citation>
    <scope>NUCLEOTIDE SEQUENCE [LARGE SCALE GENOMIC DNA]</scope>
    <source>
        <strain evidence="3">ZL_2023a</strain>
    </source>
</reference>
<dbReference type="EMBL" id="JARKIK010000031">
    <property type="protein sequence ID" value="KAK8741043.1"/>
    <property type="molecule type" value="Genomic_DNA"/>
</dbReference>
<feature type="region of interest" description="Disordered" evidence="1">
    <location>
        <begin position="431"/>
        <end position="465"/>
    </location>
</feature>
<evidence type="ECO:0000313" key="3">
    <source>
        <dbReference type="EMBL" id="KAK8741045.1"/>
    </source>
</evidence>
<feature type="compositionally biased region" description="Basic residues" evidence="1">
    <location>
        <begin position="564"/>
        <end position="576"/>
    </location>
</feature>
<dbReference type="AlphaFoldDB" id="A0AAW0X9A5"/>
<evidence type="ECO:0000259" key="2">
    <source>
        <dbReference type="Pfam" id="PF15391"/>
    </source>
</evidence>
<feature type="compositionally biased region" description="Polar residues" evidence="1">
    <location>
        <begin position="28"/>
        <end position="39"/>
    </location>
</feature>
<proteinExistence type="predicted"/>
<sequence length="698" mass="79334">MASDSDVEAYLNQLSKKTYSLKHDTRTLGYSSPRPTSTVDRAFDDELTSSNESDSSVRKDKLCSPIHRKGIDSDSNIATPNKQQKDHGHKQTYDKISNLEKKYIKNFRPSNDVTDVHNYNNSLLRHKAMISSDKQAHFNELSKLTVRQVNIDSMQVPDRRKPQLVSITSSVDEELAQYLNETSLTDELDGKFQDAAAVTKNHSFTEECNTINELINFDNILTVDDVLGQMTDSEDKAYHNHVSVRCENKIAGNSKNLVNDESEAAKEYNIIASDKTAQFIETKNTNTLQAKLSESIKDDLTQNSKQAESHAGNERERNILLNFRESFFYSGTQQDEADSQSQPVGVLLAQTKSDIFHSSRRNSKIEFKREDIIKSKILKCHIKNKNKVMQNVSSEESVVESMATSIKSNSVESVVESDHRTISRMDQHVENAVTSDCESRTGVNWTGEKIQSNKSRSSSETEQSLPIKAVTKKCLQNHNLETKYIKRQSSLLHNWQDSSHQSSICDSRDISDNEGSIKYKQPRSKTSKHAKKYKQHHSKRKKARTPASSSSSDSENSDSELNQRRRHHSRHNKHKSKPADNPWFGLPYMQLWPNHHQQYAASTGIFAHYPSPLVAEGLFGMCGMVGVHDLMQQQVALTRQFLDSQQKLHQAYSATLSSSHRYTSLRSTEKYIKMKKKPPLTFSDAYKLVKEEMKASEE</sequence>
<comment type="caution">
    <text evidence="3">The sequence shown here is derived from an EMBL/GenBank/DDBJ whole genome shotgun (WGS) entry which is preliminary data.</text>
</comment>
<feature type="region of interest" description="Disordered" evidence="1">
    <location>
        <begin position="21"/>
        <end position="91"/>
    </location>
</feature>
<reference evidence="3" key="2">
    <citation type="submission" date="2024-01" db="EMBL/GenBank/DDBJ databases">
        <authorList>
            <person name="He J."/>
            <person name="Wang M."/>
            <person name="Zheng J."/>
            <person name="Liu Z."/>
        </authorList>
    </citation>
    <scope>NUCLEOTIDE SEQUENCE</scope>
    <source>
        <strain evidence="3">ZL_2023a</strain>
        <tissue evidence="3">Muscle</tissue>
    </source>
</reference>
<dbReference type="InterPro" id="IPR027884">
    <property type="entry name" value="DUF4614"/>
</dbReference>
<feature type="region of interest" description="Disordered" evidence="1">
    <location>
        <begin position="496"/>
        <end position="581"/>
    </location>
</feature>
<dbReference type="Proteomes" id="UP001445076">
    <property type="component" value="Unassembled WGS sequence"/>
</dbReference>
<accession>A0AAW0X9A5</accession>
<feature type="compositionally biased region" description="Polar residues" evidence="1">
    <location>
        <begin position="432"/>
        <end position="464"/>
    </location>
</feature>
<feature type="compositionally biased region" description="Polar residues" evidence="1">
    <location>
        <begin position="496"/>
        <end position="505"/>
    </location>
</feature>
<feature type="compositionally biased region" description="Polar residues" evidence="1">
    <location>
        <begin position="73"/>
        <end position="82"/>
    </location>
</feature>
<evidence type="ECO:0000313" key="4">
    <source>
        <dbReference type="Proteomes" id="UP001445076"/>
    </source>
</evidence>
<dbReference type="EMBL" id="JARKIK010000031">
    <property type="protein sequence ID" value="KAK8741045.1"/>
    <property type="molecule type" value="Genomic_DNA"/>
</dbReference>
<keyword evidence="4" id="KW-1185">Reference proteome</keyword>
<feature type="compositionally biased region" description="Basic residues" evidence="1">
    <location>
        <begin position="520"/>
        <end position="544"/>
    </location>
</feature>
<dbReference type="Pfam" id="PF15391">
    <property type="entry name" value="DUF4614"/>
    <property type="match status" value="1"/>
</dbReference>